<feature type="domain" description="SH3b" evidence="1">
    <location>
        <begin position="204"/>
        <end position="269"/>
    </location>
</feature>
<dbReference type="PROSITE" id="PS51781">
    <property type="entry name" value="SH3B"/>
    <property type="match status" value="1"/>
</dbReference>
<accession>A0A1F5MK91</accession>
<dbReference type="Proteomes" id="UP000178017">
    <property type="component" value="Unassembled WGS sequence"/>
</dbReference>
<proteinExistence type="predicted"/>
<dbReference type="InterPro" id="IPR003646">
    <property type="entry name" value="SH3-like_bac-type"/>
</dbReference>
<dbReference type="AlphaFoldDB" id="A0A1F5MK91"/>
<reference evidence="2 3" key="1">
    <citation type="journal article" date="2016" name="Nat. Commun.">
        <title>Thousands of microbial genomes shed light on interconnected biogeochemical processes in an aquifer system.</title>
        <authorList>
            <person name="Anantharaman K."/>
            <person name="Brown C.T."/>
            <person name="Hug L.A."/>
            <person name="Sharon I."/>
            <person name="Castelle C.J."/>
            <person name="Probst A.J."/>
            <person name="Thomas B.C."/>
            <person name="Singh A."/>
            <person name="Wilkins M.J."/>
            <person name="Karaoz U."/>
            <person name="Brodie E.L."/>
            <person name="Williams K.H."/>
            <person name="Hubbard S.S."/>
            <person name="Banfield J.F."/>
        </authorList>
    </citation>
    <scope>NUCLEOTIDE SEQUENCE [LARGE SCALE GENOMIC DNA]</scope>
</reference>
<dbReference type="Gene3D" id="2.30.30.40">
    <property type="entry name" value="SH3 Domains"/>
    <property type="match status" value="1"/>
</dbReference>
<dbReference type="Pfam" id="PF08308">
    <property type="entry name" value="PEGA"/>
    <property type="match status" value="2"/>
</dbReference>
<dbReference type="EMBL" id="MFDO01000007">
    <property type="protein sequence ID" value="OGE65775.1"/>
    <property type="molecule type" value="Genomic_DNA"/>
</dbReference>
<protein>
    <recommendedName>
        <fullName evidence="1">SH3b domain-containing protein</fullName>
    </recommendedName>
</protein>
<organism evidence="2 3">
    <name type="scientific">Candidatus Daviesbacteria bacterium RIFCSPLOWO2_01_FULL_40_24</name>
    <dbReference type="NCBI Taxonomy" id="1797787"/>
    <lineage>
        <taxon>Bacteria</taxon>
        <taxon>Candidatus Daviesiibacteriota</taxon>
    </lineage>
</organism>
<name>A0A1F5MK91_9BACT</name>
<evidence type="ECO:0000313" key="2">
    <source>
        <dbReference type="EMBL" id="OGE65775.1"/>
    </source>
</evidence>
<dbReference type="SMART" id="SM00287">
    <property type="entry name" value="SH3b"/>
    <property type="match status" value="1"/>
</dbReference>
<gene>
    <name evidence="2" type="ORF">A3B49_04120</name>
</gene>
<evidence type="ECO:0000259" key="1">
    <source>
        <dbReference type="PROSITE" id="PS51781"/>
    </source>
</evidence>
<sequence>MRKKLLSYLFLLLVVISIFSLIIKFGTQPIYSLLGHQTKAGLKITSVPEAGVFINQESVGKTPYLNGDLLAGEYQVRLESGNMSWQGSVKLNNGTETILNRELAESLASSSGEVLHLYEGKGVVITSVPTGASVEINGKIKGVTPLSVVDLPTGEHLFLLKHPEYLPRTVRATLLDKLLLNIHVDLAISEEETVNIPVPTATIQQKVLVTQTPTGFLRVRESPSVLGKEITRVKPGDELILLEEKQGWSKVRLKDETEGYVSSDYIEKK</sequence>
<dbReference type="Pfam" id="PF08239">
    <property type="entry name" value="SH3_3"/>
    <property type="match status" value="1"/>
</dbReference>
<dbReference type="InterPro" id="IPR013229">
    <property type="entry name" value="PEGA"/>
</dbReference>
<comment type="caution">
    <text evidence="2">The sequence shown here is derived from an EMBL/GenBank/DDBJ whole genome shotgun (WGS) entry which is preliminary data.</text>
</comment>
<evidence type="ECO:0000313" key="3">
    <source>
        <dbReference type="Proteomes" id="UP000178017"/>
    </source>
</evidence>